<evidence type="ECO:0000313" key="3">
    <source>
        <dbReference type="Proteomes" id="UP000593576"/>
    </source>
</evidence>
<evidence type="ECO:0000313" key="2">
    <source>
        <dbReference type="EMBL" id="MBA0863581.1"/>
    </source>
</evidence>
<feature type="non-terminal residue" evidence="2">
    <location>
        <position position="1"/>
    </location>
</feature>
<accession>A0A7J9LXY1</accession>
<proteinExistence type="predicted"/>
<sequence>AGQVSGGSVDGTCNGGAKVKRQVGIGLVLVLVVWVLSPGSKLDLYRNKNRVGLSPHCFFWKTIWKLKTLPKIRVFALRLGHEIFPTNAKIASIRQNVNKECPRCEVGTETLVHALKDCPTPVPFSHVVAWMNSWNNRNNFIFHGKEEDARIIWERAITLSKDFRIHNMVNKPMLPLSPYPKKREKPLKGTMKISFDIAVSNTKTSFGVISHNSEGFFIGRGFSLKNEEMAGHWNTNMDRFNKVAVNWANSNCIKVADFLSNYAISNEDHLVFGMDYPIVIHNLVIDDVILLKVVFGELFENCTVAFYMEGEAMPTLRLGCFGKWWSSCFRKLPIKAGFFQNLSKWADFLIIYRNGPFFGKSRPCQRDLLTWKEITPSRTRFPFTSAGCTDMDAMSSAREQYPN</sequence>
<gene>
    <name evidence="2" type="ORF">Goshw_023246</name>
</gene>
<dbReference type="InterPro" id="IPR026960">
    <property type="entry name" value="RVT-Znf"/>
</dbReference>
<name>A0A7J9LXY1_GOSSC</name>
<dbReference type="AlphaFoldDB" id="A0A7J9LXY1"/>
<feature type="domain" description="Reverse transcriptase zinc-binding" evidence="1">
    <location>
        <begin position="55"/>
        <end position="119"/>
    </location>
</feature>
<evidence type="ECO:0000259" key="1">
    <source>
        <dbReference type="Pfam" id="PF13966"/>
    </source>
</evidence>
<organism evidence="2 3">
    <name type="scientific">Gossypium schwendimanii</name>
    <name type="common">Cotton</name>
    <dbReference type="NCBI Taxonomy" id="34291"/>
    <lineage>
        <taxon>Eukaryota</taxon>
        <taxon>Viridiplantae</taxon>
        <taxon>Streptophyta</taxon>
        <taxon>Embryophyta</taxon>
        <taxon>Tracheophyta</taxon>
        <taxon>Spermatophyta</taxon>
        <taxon>Magnoliopsida</taxon>
        <taxon>eudicotyledons</taxon>
        <taxon>Gunneridae</taxon>
        <taxon>Pentapetalae</taxon>
        <taxon>rosids</taxon>
        <taxon>malvids</taxon>
        <taxon>Malvales</taxon>
        <taxon>Malvaceae</taxon>
        <taxon>Malvoideae</taxon>
        <taxon>Gossypium</taxon>
    </lineage>
</organism>
<protein>
    <recommendedName>
        <fullName evidence="1">Reverse transcriptase zinc-binding domain-containing protein</fullName>
    </recommendedName>
</protein>
<dbReference type="EMBL" id="JABFAF010000008">
    <property type="protein sequence ID" value="MBA0863581.1"/>
    <property type="molecule type" value="Genomic_DNA"/>
</dbReference>
<reference evidence="2 3" key="1">
    <citation type="journal article" date="2019" name="Genome Biol. Evol.">
        <title>Insights into the evolution of the New World diploid cottons (Gossypium, subgenus Houzingenia) based on genome sequencing.</title>
        <authorList>
            <person name="Grover C.E."/>
            <person name="Arick M.A. 2nd"/>
            <person name="Thrash A."/>
            <person name="Conover J.L."/>
            <person name="Sanders W.S."/>
            <person name="Peterson D.G."/>
            <person name="Frelichowski J.E."/>
            <person name="Scheffler J.A."/>
            <person name="Scheffler B.E."/>
            <person name="Wendel J.F."/>
        </authorList>
    </citation>
    <scope>NUCLEOTIDE SEQUENCE [LARGE SCALE GENOMIC DNA]</scope>
    <source>
        <strain evidence="2">1</strain>
        <tissue evidence="2">Leaf</tissue>
    </source>
</reference>
<comment type="caution">
    <text evidence="2">The sequence shown here is derived from an EMBL/GenBank/DDBJ whole genome shotgun (WGS) entry which is preliminary data.</text>
</comment>
<keyword evidence="3" id="KW-1185">Reference proteome</keyword>
<feature type="non-terminal residue" evidence="2">
    <location>
        <position position="403"/>
    </location>
</feature>
<dbReference type="Proteomes" id="UP000593576">
    <property type="component" value="Unassembled WGS sequence"/>
</dbReference>
<dbReference type="Pfam" id="PF13966">
    <property type="entry name" value="zf-RVT"/>
    <property type="match status" value="1"/>
</dbReference>
<dbReference type="OrthoDB" id="1348681at2759"/>